<name>A0ABP8NUZ8_9NOCA</name>
<dbReference type="InterPro" id="IPR027417">
    <property type="entry name" value="P-loop_NTPase"/>
</dbReference>
<feature type="coiled-coil region" evidence="1">
    <location>
        <begin position="430"/>
        <end position="478"/>
    </location>
</feature>
<dbReference type="EMBL" id="BAABFB010000023">
    <property type="protein sequence ID" value="GAA4474498.1"/>
    <property type="molecule type" value="Genomic_DNA"/>
</dbReference>
<evidence type="ECO:0000313" key="2">
    <source>
        <dbReference type="EMBL" id="GAA4474498.1"/>
    </source>
</evidence>
<feature type="coiled-coil region" evidence="1">
    <location>
        <begin position="297"/>
        <end position="324"/>
    </location>
</feature>
<feature type="coiled-coil region" evidence="1">
    <location>
        <begin position="874"/>
        <end position="933"/>
    </location>
</feature>
<evidence type="ECO:0008006" key="4">
    <source>
        <dbReference type="Google" id="ProtNLM"/>
    </source>
</evidence>
<dbReference type="NCBIfam" id="TIGR02680">
    <property type="entry name" value="TIGR02680 family protein"/>
    <property type="match status" value="1"/>
</dbReference>
<organism evidence="2 3">
    <name type="scientific">Rhodococcus olei</name>
    <dbReference type="NCBI Taxonomy" id="2161675"/>
    <lineage>
        <taxon>Bacteria</taxon>
        <taxon>Bacillati</taxon>
        <taxon>Actinomycetota</taxon>
        <taxon>Actinomycetes</taxon>
        <taxon>Mycobacteriales</taxon>
        <taxon>Nocardiaceae</taxon>
        <taxon>Rhodococcus</taxon>
    </lineage>
</organism>
<comment type="caution">
    <text evidence="2">The sequence shown here is derived from an EMBL/GenBank/DDBJ whole genome shotgun (WGS) entry which is preliminary data.</text>
</comment>
<gene>
    <name evidence="2" type="ORF">GCM10023094_10200</name>
</gene>
<reference evidence="3" key="1">
    <citation type="journal article" date="2019" name="Int. J. Syst. Evol. Microbiol.">
        <title>The Global Catalogue of Microorganisms (GCM) 10K type strain sequencing project: providing services to taxonomists for standard genome sequencing and annotation.</title>
        <authorList>
            <consortium name="The Broad Institute Genomics Platform"/>
            <consortium name="The Broad Institute Genome Sequencing Center for Infectious Disease"/>
            <person name="Wu L."/>
            <person name="Ma J."/>
        </authorList>
    </citation>
    <scope>NUCLEOTIDE SEQUENCE [LARGE SCALE GENOMIC DNA]</scope>
    <source>
        <strain evidence="3">JCM 32206</strain>
    </source>
</reference>
<dbReference type="Gene3D" id="3.40.50.300">
    <property type="entry name" value="P-loop containing nucleotide triphosphate hydrolases"/>
    <property type="match status" value="1"/>
</dbReference>
<evidence type="ECO:0000313" key="3">
    <source>
        <dbReference type="Proteomes" id="UP001501183"/>
    </source>
</evidence>
<proteinExistence type="predicted"/>
<accession>A0ABP8NUZ8</accession>
<sequence length="1401" mass="151300">MASARFRPTRAGIVNLWDYRDQEFSFADGRLVLRGPNGSGKTKALEVLFPFVLDGRIEPRRLNPFAGEERTMKSNLLYRGDDSVHAYVWMEFARGSADDPEAVTVGIGMRASRQNDKVTRWHFVADGRVGVDFSLLGSGDQPVTKKQLAEQIGGDAICDRPVDYRAAIDARLFGLGAQRYDQLITLILTLRRPQLAKNLDPKGLSQALTDGLRPLDDHLVLEAARSFSDMEEVGRALEGLTEADQATQAFVGVYTKYLRQQARTDVEQVARRFESVAAARTALTDAVAERALRQRSREEAEERLVSAERALDLARAELDTLQRSGAYEGKQQLDDLAAVVADLRKSTDQQADRARKAQTGLAQRAEEAAQSATRVTLAIDALARAEADLQSAAEDAGITWAALPDTDRGDQITAAVRGHAEERSGDVRVVREALSAVERATTERQRAERAADRGRELLEVATAAVKEAEAAAALARSECATAVRRWWTGHSTLYARVGVSSDLFVALHEAVATIGDEEAPGFPEILAEHTDEPLDDVRARRARAESAAERAAATVADLTTDRARVADERDDAPPPFAARTDDRSGHSGAPLWRLVRFADGVSATEGAGIEAALAGANLLDGWVPAADGPLPEHDSERFLVPLPPELRPTGPTLADVLVPEPDAGVPEGRVAALLSSIALQTDSDAVVAVGVDGRFAVGVQVGRHTKTDAEFVGTTARQRRREQRLRELDTAIEQARRDHDAALADAAAAADLVTALTAAGRALPRTSSVLTALRTVSEAAGALRTRDEAAGATQRELDQAIADLAVHDRKMRDVAARHRVPDPHPGGGAARWQPGLDSLAAAIRHFETRGDLVVRCRRDREKEIEHQREADDRHAEARDVAEEFAEEAAIAQEKLALQVQGLETLRDKLGAGADEIDADIARARARIESSTAEQRAARKAQEAAIGAIGRAEGAHGAAVESLRGALTETRSDAQRLAPYARRDLLDLLGVAGTHTWPASDAAWLTTDQLVYRIETDPAHTDAEDAVPVTVVPGEVAALHADLDAATAAVKVSEAAGKSTRSALTGALQDFDARLASAGQDYRLRWDAADGLTTVTVQHDQGRSSIGEFAAMIARARDEQQLLLTDSERRILEDALLTGLAQQIHERTVDARELIAQMSSEMRERRMSSGNTIGVHWVLADNLDEPARAVSKLLDRDASALGPEELATIRAHFATRIRALRAAHPERAYPEILTEALDYRRWRVFSLTLTTGDGAEERLTAARHGALSGGEQSVSLHLPLFAAAHAMLSSADPHAPRLLGLDEAFAGVDDNGRSELLGLSVQFDLDLFMTGYDLWVTYADVPGCAHYDLSHSTPEHSVSATLMVWDGGMLMSEHDGTDLARALGSPLRRRVLEPGGLDLAGV</sequence>
<protein>
    <recommendedName>
        <fullName evidence="4">TIGR02680 family protein</fullName>
    </recommendedName>
</protein>
<keyword evidence="1" id="KW-0175">Coiled coil</keyword>
<dbReference type="RefSeq" id="WP_345342674.1">
    <property type="nucleotide sequence ID" value="NZ_BAABFB010000023.1"/>
</dbReference>
<dbReference type="SUPFAM" id="SSF52540">
    <property type="entry name" value="P-loop containing nucleoside triphosphate hydrolases"/>
    <property type="match status" value="1"/>
</dbReference>
<evidence type="ECO:0000256" key="1">
    <source>
        <dbReference type="SAM" id="Coils"/>
    </source>
</evidence>
<dbReference type="InterPro" id="IPR013496">
    <property type="entry name" value="CHP02680"/>
</dbReference>
<keyword evidence="3" id="KW-1185">Reference proteome</keyword>
<dbReference type="Pfam" id="PF13558">
    <property type="entry name" value="SbcC_Walker_B"/>
    <property type="match status" value="1"/>
</dbReference>
<dbReference type="Proteomes" id="UP001501183">
    <property type="component" value="Unassembled WGS sequence"/>
</dbReference>
<feature type="coiled-coil region" evidence="1">
    <location>
        <begin position="718"/>
        <end position="745"/>
    </location>
</feature>